<accession>F0LK64</accession>
<dbReference type="OrthoDB" id="86083at2157"/>
<proteinExistence type="predicted"/>
<dbReference type="PATRIC" id="fig|391623.17.peg.1800"/>
<dbReference type="Pfam" id="PF05763">
    <property type="entry name" value="DUF835"/>
    <property type="match status" value="1"/>
</dbReference>
<organism evidence="3 4">
    <name type="scientific">Thermococcus barophilus (strain DSM 11836 / MP)</name>
    <dbReference type="NCBI Taxonomy" id="391623"/>
    <lineage>
        <taxon>Archaea</taxon>
        <taxon>Methanobacteriati</taxon>
        <taxon>Methanobacteriota</taxon>
        <taxon>Thermococci</taxon>
        <taxon>Thermococcales</taxon>
        <taxon>Thermococcaceae</taxon>
        <taxon>Thermococcus</taxon>
    </lineage>
</organism>
<dbReference type="EMBL" id="CP002372">
    <property type="protein sequence ID" value="ADT84776.1"/>
    <property type="molecule type" value="Genomic_DNA"/>
</dbReference>
<reference evidence="3 4" key="1">
    <citation type="journal article" date="2011" name="J. Bacteriol.">
        <title>Complete genome sequence of the hyperthermophilic, piezophilic, heterotrophic, and carboxydotrophic archaeon Thermococcus barophilus MP.</title>
        <authorList>
            <person name="Vannier P."/>
            <person name="Marteinsson V.T."/>
            <person name="Fridjonsson O.H."/>
            <person name="Oger P."/>
            <person name="Jebbar M."/>
        </authorList>
    </citation>
    <scope>NUCLEOTIDE SEQUENCE [LARGE SCALE GENOMIC DNA]</scope>
    <source>
        <strain evidence="4">DSM 11836 / MP</strain>
    </source>
</reference>
<feature type="transmembrane region" description="Helical" evidence="1">
    <location>
        <begin position="38"/>
        <end position="64"/>
    </location>
</feature>
<dbReference type="HOGENOM" id="CLU_067022_2_0_2"/>
<evidence type="ECO:0000313" key="4">
    <source>
        <dbReference type="Proteomes" id="UP000007478"/>
    </source>
</evidence>
<feature type="transmembrane region" description="Helical" evidence="1">
    <location>
        <begin position="70"/>
        <end position="91"/>
    </location>
</feature>
<protein>
    <recommendedName>
        <fullName evidence="2">DUF835 domain-containing protein</fullName>
    </recommendedName>
</protein>
<dbReference type="AlphaFoldDB" id="F0LK64"/>
<evidence type="ECO:0000259" key="2">
    <source>
        <dbReference type="Pfam" id="PF05763"/>
    </source>
</evidence>
<keyword evidence="1" id="KW-0812">Transmembrane</keyword>
<keyword evidence="1" id="KW-0472">Membrane</keyword>
<evidence type="ECO:0000313" key="3">
    <source>
        <dbReference type="EMBL" id="ADT84776.1"/>
    </source>
</evidence>
<dbReference type="InterPro" id="IPR008553">
    <property type="entry name" value="DUF835"/>
</dbReference>
<feature type="transmembrane region" description="Helical" evidence="1">
    <location>
        <begin position="6"/>
        <end position="26"/>
    </location>
</feature>
<dbReference type="GeneID" id="10042117"/>
<evidence type="ECO:0000256" key="1">
    <source>
        <dbReference type="SAM" id="Phobius"/>
    </source>
</evidence>
<dbReference type="eggNOG" id="arCOG03796">
    <property type="taxonomic scope" value="Archaea"/>
</dbReference>
<keyword evidence="1" id="KW-1133">Transmembrane helix</keyword>
<feature type="domain" description="DUF835" evidence="2">
    <location>
        <begin position="121"/>
        <end position="246"/>
    </location>
</feature>
<name>F0LK64_THEBM</name>
<sequence>MVGAIVLFYRVFLFLMILFLTIFISIRIRRYPKNLRKLMLLAAIFSGIGAFGRLIDVLVLFVSIPFAYEIHLITHVVSIGGVIWVFISLMLNLERYYIPLTSISHAEEKRKPGASYIVLSSNTLQDVVEFLQNIDGPVLLFTRYPNLYGNENIKKIWITTADSKGVSPTALHVLQDIAIRFASENNGATIVVDCLEYLVLYNGFKSVFKFLVTLKDHLMTRGATLIIFADPTALEESQVALLKREFNPL</sequence>
<gene>
    <name evidence="3" type="ordered locus">TERMP_01801</name>
</gene>
<keyword evidence="4" id="KW-1185">Reference proteome</keyword>
<dbReference type="RefSeq" id="WP_013468072.1">
    <property type="nucleotide sequence ID" value="NC_014804.1"/>
</dbReference>
<dbReference type="KEGG" id="tba:TERMP_01801"/>
<dbReference type="Proteomes" id="UP000007478">
    <property type="component" value="Chromosome"/>
</dbReference>